<dbReference type="EMBL" id="LJIJ01005816">
    <property type="protein sequence ID" value="ODM87239.1"/>
    <property type="molecule type" value="Genomic_DNA"/>
</dbReference>
<organism evidence="17 18">
    <name type="scientific">Orchesella cincta</name>
    <name type="common">Springtail</name>
    <name type="synonym">Podura cincta</name>
    <dbReference type="NCBI Taxonomy" id="48709"/>
    <lineage>
        <taxon>Eukaryota</taxon>
        <taxon>Metazoa</taxon>
        <taxon>Ecdysozoa</taxon>
        <taxon>Arthropoda</taxon>
        <taxon>Hexapoda</taxon>
        <taxon>Collembola</taxon>
        <taxon>Entomobryomorpha</taxon>
        <taxon>Entomobryoidea</taxon>
        <taxon>Orchesellidae</taxon>
        <taxon>Orchesellinae</taxon>
        <taxon>Orchesella</taxon>
    </lineage>
</organism>
<dbReference type="UniPathway" id="UPA00143"/>
<evidence type="ECO:0000256" key="11">
    <source>
        <dbReference type="ARBA" id="ARBA00023015"/>
    </source>
</evidence>
<dbReference type="OMA" id="PTEMTGD"/>
<dbReference type="GO" id="GO:0016567">
    <property type="term" value="P:protein ubiquitination"/>
    <property type="evidence" value="ECO:0007669"/>
    <property type="project" value="UniProtKB-UniPathway"/>
</dbReference>
<sequence length="403" mass="43445">MPMAGVGTPVTPTVPPAPNNNNNSNNNSNATPNAQNNAAAPATAKTWELSDYELQRTPQEAVTDNTEIAVSPRALHSELMCPICLDMLHQTMTTKECLHRFCAECIITALRSGNKECPTCRKKLVSKRSLRPDPNFDMLISNIYPSRDEYEAQQQKALASLSKSHNQLALATSIEEGMKAQSQNRKAIAKANAKSNQDGTESIAESANNQGVPATPGIPASATPSEDANTTRVQPTAAGPSQTPPTNGTPTSVVNAGASKPPTKPESIGDNSSNTSAVSDEITEVELVFKPHPAMQASTSEKAAAAAASLRTDHIQTRFIKTSGNATVDHLKKYLGMRLALDAQQGGQAEDEGPYHKCTISIRPHGEFMTIPDGLTLGQICDKYWRINKPLEVYYHWKKWSTN</sequence>
<dbReference type="Proteomes" id="UP000094527">
    <property type="component" value="Unassembled WGS sequence"/>
</dbReference>
<feature type="compositionally biased region" description="Polar residues" evidence="15">
    <location>
        <begin position="193"/>
        <end position="212"/>
    </location>
</feature>
<dbReference type="GO" id="GO:0031519">
    <property type="term" value="C:PcG protein complex"/>
    <property type="evidence" value="ECO:0007669"/>
    <property type="project" value="TreeGrafter"/>
</dbReference>
<comment type="caution">
    <text evidence="17">The sequence shown here is derived from an EMBL/GenBank/DDBJ whole genome shotgun (WGS) entry which is preliminary data.</text>
</comment>
<evidence type="ECO:0000256" key="8">
    <source>
        <dbReference type="ARBA" id="ARBA00022771"/>
    </source>
</evidence>
<dbReference type="EC" id="2.3.2.27" evidence="4"/>
<dbReference type="AlphaFoldDB" id="A0A1D2M2P0"/>
<keyword evidence="18" id="KW-1185">Reference proteome</keyword>
<comment type="pathway">
    <text evidence="3">Protein modification; protein ubiquitination.</text>
</comment>
<dbReference type="InterPro" id="IPR043540">
    <property type="entry name" value="RING1/RING2"/>
</dbReference>
<dbReference type="OrthoDB" id="337575at2759"/>
<comment type="subcellular location">
    <subcellularLocation>
        <location evidence="2">Nucleus</location>
    </subcellularLocation>
</comment>
<evidence type="ECO:0000259" key="16">
    <source>
        <dbReference type="PROSITE" id="PS50089"/>
    </source>
</evidence>
<keyword evidence="6" id="KW-0808">Transferase</keyword>
<dbReference type="InterPro" id="IPR001841">
    <property type="entry name" value="Znf_RING"/>
</dbReference>
<feature type="domain" description="RING-type" evidence="16">
    <location>
        <begin position="81"/>
        <end position="121"/>
    </location>
</feature>
<evidence type="ECO:0000256" key="15">
    <source>
        <dbReference type="SAM" id="MobiDB-lite"/>
    </source>
</evidence>
<reference evidence="17 18" key="1">
    <citation type="journal article" date="2016" name="Genome Biol. Evol.">
        <title>Gene Family Evolution Reflects Adaptation to Soil Environmental Stressors in the Genome of the Collembolan Orchesella cincta.</title>
        <authorList>
            <person name="Faddeeva-Vakhrusheva A."/>
            <person name="Derks M.F."/>
            <person name="Anvar S.Y."/>
            <person name="Agamennone V."/>
            <person name="Suring W."/>
            <person name="Smit S."/>
            <person name="van Straalen N.M."/>
            <person name="Roelofs D."/>
        </authorList>
    </citation>
    <scope>NUCLEOTIDE SEQUENCE [LARGE SCALE GENOMIC DNA]</scope>
    <source>
        <tissue evidence="17">Mixed pool</tissue>
    </source>
</reference>
<feature type="compositionally biased region" description="Polar residues" evidence="15">
    <location>
        <begin position="222"/>
        <end position="254"/>
    </location>
</feature>
<keyword evidence="12" id="KW-0804">Transcription</keyword>
<gene>
    <name evidence="17" type="ORF">Ocin01_19444</name>
</gene>
<dbReference type="Pfam" id="PF13923">
    <property type="entry name" value="zf-C3HC4_2"/>
    <property type="match status" value="1"/>
</dbReference>
<proteinExistence type="predicted"/>
<dbReference type="FunFam" id="3.30.40.10:FF:000100">
    <property type="entry name" value="E3 ubiquitin-protein ligase RING2"/>
    <property type="match status" value="1"/>
</dbReference>
<keyword evidence="11" id="KW-0805">Transcription regulation</keyword>
<dbReference type="InterPro" id="IPR032443">
    <property type="entry name" value="RAWUL"/>
</dbReference>
<dbReference type="PROSITE" id="PS50089">
    <property type="entry name" value="ZF_RING_2"/>
    <property type="match status" value="1"/>
</dbReference>
<dbReference type="SMART" id="SM00184">
    <property type="entry name" value="RING"/>
    <property type="match status" value="1"/>
</dbReference>
<comment type="catalytic activity">
    <reaction evidence="1">
        <text>S-ubiquitinyl-[E2 ubiquitin-conjugating enzyme]-L-cysteine + [acceptor protein]-L-lysine = [E2 ubiquitin-conjugating enzyme]-L-cysteine + N(6)-ubiquitinyl-[acceptor protein]-L-lysine.</text>
        <dbReference type="EC" id="2.3.2.27"/>
    </reaction>
</comment>
<evidence type="ECO:0000313" key="18">
    <source>
        <dbReference type="Proteomes" id="UP000094527"/>
    </source>
</evidence>
<dbReference type="Gene3D" id="3.10.20.90">
    <property type="entry name" value="Phosphatidylinositol 3-kinase Catalytic Subunit, Chain A, domain 1"/>
    <property type="match status" value="1"/>
</dbReference>
<protein>
    <recommendedName>
        <fullName evidence="4">RING-type E3 ubiquitin transferase</fullName>
        <ecNumber evidence="4">2.3.2.27</ecNumber>
    </recommendedName>
</protein>
<evidence type="ECO:0000256" key="10">
    <source>
        <dbReference type="ARBA" id="ARBA00022833"/>
    </source>
</evidence>
<evidence type="ECO:0000256" key="4">
    <source>
        <dbReference type="ARBA" id="ARBA00012483"/>
    </source>
</evidence>
<keyword evidence="5" id="KW-0678">Repressor</keyword>
<dbReference type="InterPro" id="IPR017907">
    <property type="entry name" value="Znf_RING_CS"/>
</dbReference>
<keyword evidence="13" id="KW-0539">Nucleus</keyword>
<dbReference type="GO" id="GO:0061630">
    <property type="term" value="F:ubiquitin protein ligase activity"/>
    <property type="evidence" value="ECO:0007669"/>
    <property type="project" value="UniProtKB-EC"/>
</dbReference>
<evidence type="ECO:0000256" key="9">
    <source>
        <dbReference type="ARBA" id="ARBA00022786"/>
    </source>
</evidence>
<evidence type="ECO:0000256" key="13">
    <source>
        <dbReference type="ARBA" id="ARBA00023242"/>
    </source>
</evidence>
<evidence type="ECO:0000256" key="1">
    <source>
        <dbReference type="ARBA" id="ARBA00000900"/>
    </source>
</evidence>
<evidence type="ECO:0000256" key="2">
    <source>
        <dbReference type="ARBA" id="ARBA00004123"/>
    </source>
</evidence>
<accession>A0A1D2M2P0</accession>
<dbReference type="GO" id="GO:0003682">
    <property type="term" value="F:chromatin binding"/>
    <property type="evidence" value="ECO:0007669"/>
    <property type="project" value="TreeGrafter"/>
</dbReference>
<feature type="region of interest" description="Disordered" evidence="15">
    <location>
        <begin position="1"/>
        <end position="43"/>
    </location>
</feature>
<keyword evidence="9" id="KW-0833">Ubl conjugation pathway</keyword>
<dbReference type="PANTHER" id="PTHR46076:SF3">
    <property type="entry name" value="E3 UBIQUITIN-PROTEIN LIGASE RING1"/>
    <property type="match status" value="1"/>
</dbReference>
<evidence type="ECO:0000256" key="12">
    <source>
        <dbReference type="ARBA" id="ARBA00023163"/>
    </source>
</evidence>
<keyword evidence="10" id="KW-0862">Zinc</keyword>
<dbReference type="STRING" id="48709.A0A1D2M2P0"/>
<evidence type="ECO:0000256" key="6">
    <source>
        <dbReference type="ARBA" id="ARBA00022679"/>
    </source>
</evidence>
<evidence type="ECO:0000256" key="7">
    <source>
        <dbReference type="ARBA" id="ARBA00022723"/>
    </source>
</evidence>
<dbReference type="SUPFAM" id="SSF57850">
    <property type="entry name" value="RING/U-box"/>
    <property type="match status" value="1"/>
</dbReference>
<evidence type="ECO:0000256" key="5">
    <source>
        <dbReference type="ARBA" id="ARBA00022491"/>
    </source>
</evidence>
<dbReference type="GO" id="GO:0008270">
    <property type="term" value="F:zinc ion binding"/>
    <property type="evidence" value="ECO:0007669"/>
    <property type="project" value="UniProtKB-KW"/>
</dbReference>
<dbReference type="PANTHER" id="PTHR46076">
    <property type="entry name" value="E3 UBIQUITIN-PROTEIN LIGASE RING1 / RING 2 FAMILY MEMBER"/>
    <property type="match status" value="1"/>
</dbReference>
<keyword evidence="8 14" id="KW-0863">Zinc-finger</keyword>
<keyword evidence="7" id="KW-0479">Metal-binding</keyword>
<evidence type="ECO:0000256" key="3">
    <source>
        <dbReference type="ARBA" id="ARBA00004906"/>
    </source>
</evidence>
<evidence type="ECO:0000256" key="14">
    <source>
        <dbReference type="PROSITE-ProRule" id="PRU00175"/>
    </source>
</evidence>
<name>A0A1D2M2P0_ORCCI</name>
<dbReference type="PROSITE" id="PS00518">
    <property type="entry name" value="ZF_RING_1"/>
    <property type="match status" value="1"/>
</dbReference>
<dbReference type="InterPro" id="IPR013083">
    <property type="entry name" value="Znf_RING/FYVE/PHD"/>
</dbReference>
<dbReference type="Gene3D" id="3.30.40.10">
    <property type="entry name" value="Zinc/RING finger domain, C3HC4 (zinc finger)"/>
    <property type="match status" value="1"/>
</dbReference>
<feature type="region of interest" description="Disordered" evidence="15">
    <location>
        <begin position="181"/>
        <end position="277"/>
    </location>
</feature>
<dbReference type="Pfam" id="PF16207">
    <property type="entry name" value="RAWUL"/>
    <property type="match status" value="1"/>
</dbReference>
<feature type="compositionally biased region" description="Low complexity" evidence="15">
    <location>
        <begin position="19"/>
        <end position="43"/>
    </location>
</feature>
<dbReference type="GO" id="GO:0000151">
    <property type="term" value="C:ubiquitin ligase complex"/>
    <property type="evidence" value="ECO:0007669"/>
    <property type="project" value="InterPro"/>
</dbReference>
<evidence type="ECO:0000313" key="17">
    <source>
        <dbReference type="EMBL" id="ODM87239.1"/>
    </source>
</evidence>